<name>R2VF06_9ENTE</name>
<accession>R2VF06</accession>
<dbReference type="RefSeq" id="WP_010780518.1">
    <property type="nucleotide sequence ID" value="NZ_ASWH01000001.1"/>
</dbReference>
<evidence type="ECO:0000313" key="4">
    <source>
        <dbReference type="EMBL" id="EOI56226.1"/>
    </source>
</evidence>
<dbReference type="GO" id="GO:0019852">
    <property type="term" value="P:L-ascorbic acid metabolic process"/>
    <property type="evidence" value="ECO:0007669"/>
    <property type="project" value="TreeGrafter"/>
</dbReference>
<comment type="caution">
    <text evidence="4">The sequence shown here is derived from an EMBL/GenBank/DDBJ whole genome shotgun (WGS) entry which is preliminary data.</text>
</comment>
<evidence type="ECO:0000259" key="3">
    <source>
        <dbReference type="Pfam" id="PF01261"/>
    </source>
</evidence>
<dbReference type="PANTHER" id="PTHR43489:SF1">
    <property type="entry name" value="L-RIBULOSE-5-PHOSPHATE 3-EPIMERASE SGBU-RELATED"/>
    <property type="match status" value="1"/>
</dbReference>
<dbReference type="SUPFAM" id="SSF51658">
    <property type="entry name" value="Xylose isomerase-like"/>
    <property type="match status" value="1"/>
</dbReference>
<dbReference type="InterPro" id="IPR036237">
    <property type="entry name" value="Xyl_isomerase-like_sf"/>
</dbReference>
<organism evidence="4 6">
    <name type="scientific">Enterococcus gilvus ATCC BAA-350</name>
    <dbReference type="NCBI Taxonomy" id="1158614"/>
    <lineage>
        <taxon>Bacteria</taxon>
        <taxon>Bacillati</taxon>
        <taxon>Bacillota</taxon>
        <taxon>Bacilli</taxon>
        <taxon>Lactobacillales</taxon>
        <taxon>Enterococcaceae</taxon>
        <taxon>Enterococcus</taxon>
    </lineage>
</organism>
<evidence type="ECO:0000313" key="7">
    <source>
        <dbReference type="Proteomes" id="UP000014160"/>
    </source>
</evidence>
<dbReference type="Gene3D" id="3.20.20.150">
    <property type="entry name" value="Divalent-metal-dependent TIM barrel enzymes"/>
    <property type="match status" value="1"/>
</dbReference>
<dbReference type="eggNOG" id="COG3623">
    <property type="taxonomic scope" value="Bacteria"/>
</dbReference>
<dbReference type="InterPro" id="IPR004560">
    <property type="entry name" value="L-Ru-5P_3-Epase"/>
</dbReference>
<evidence type="ECO:0000256" key="2">
    <source>
        <dbReference type="NCBIfam" id="TIGR00542"/>
    </source>
</evidence>
<dbReference type="PATRIC" id="fig|1158614.3.peg.2134"/>
<protein>
    <recommendedName>
        <fullName evidence="2">L-ribulose-5-phosphate 3-epimerase</fullName>
    </recommendedName>
</protein>
<dbReference type="HOGENOM" id="CLU_082738_0_0_9"/>
<dbReference type="NCBIfam" id="NF009689">
    <property type="entry name" value="PRK13210.1"/>
    <property type="match status" value="1"/>
</dbReference>
<dbReference type="EMBL" id="AJDQ01000007">
    <property type="protein sequence ID" value="EOI56226.1"/>
    <property type="molecule type" value="Genomic_DNA"/>
</dbReference>
<dbReference type="InterPro" id="IPR013022">
    <property type="entry name" value="Xyl_isomerase-like_TIM-brl"/>
</dbReference>
<dbReference type="PANTHER" id="PTHR43489">
    <property type="entry name" value="ISOMERASE"/>
    <property type="match status" value="1"/>
</dbReference>
<gene>
    <name evidence="5" type="ORF">I592_01844</name>
    <name evidence="4" type="ORF">UKC_02123</name>
</gene>
<dbReference type="EMBL" id="ASWH01000001">
    <property type="protein sequence ID" value="EOW82524.1"/>
    <property type="molecule type" value="Genomic_DNA"/>
</dbReference>
<dbReference type="GO" id="GO:0034015">
    <property type="term" value="F:L-ribulose-5-phosphate 3-epimerase activity"/>
    <property type="evidence" value="ECO:0007669"/>
    <property type="project" value="TreeGrafter"/>
</dbReference>
<feature type="domain" description="Xylose isomerase-like TIM barrel" evidence="3">
    <location>
        <begin position="21"/>
        <end position="271"/>
    </location>
</feature>
<dbReference type="Pfam" id="PF01261">
    <property type="entry name" value="AP_endonuc_2"/>
    <property type="match status" value="1"/>
</dbReference>
<evidence type="ECO:0000256" key="1">
    <source>
        <dbReference type="ARBA" id="ARBA00023235"/>
    </source>
</evidence>
<proteinExistence type="predicted"/>
<dbReference type="Proteomes" id="UP000014160">
    <property type="component" value="Unassembled WGS sequence"/>
</dbReference>
<dbReference type="NCBIfam" id="NF009688">
    <property type="entry name" value="PRK13209.1"/>
    <property type="match status" value="1"/>
</dbReference>
<dbReference type="OrthoDB" id="3185623at2"/>
<dbReference type="Proteomes" id="UP000013750">
    <property type="component" value="Unassembled WGS sequence"/>
</dbReference>
<dbReference type="NCBIfam" id="TIGR00542">
    <property type="entry name" value="hxl6Piso_put"/>
    <property type="match status" value="1"/>
</dbReference>
<reference evidence="5 7" key="2">
    <citation type="submission" date="2013-03" db="EMBL/GenBank/DDBJ databases">
        <title>The Genome Sequence of Enterococcus gilvus ATCC BAA-350 (PacBio/Illumina hybrid assembly).</title>
        <authorList>
            <consortium name="The Broad Institute Genomics Platform"/>
            <consortium name="The Broad Institute Genome Sequencing Center for Infectious Disease"/>
            <person name="Earl A."/>
            <person name="Russ C."/>
            <person name="Gilmore M."/>
            <person name="Surin D."/>
            <person name="Walker B."/>
            <person name="Young S."/>
            <person name="Zeng Q."/>
            <person name="Gargeya S."/>
            <person name="Fitzgerald M."/>
            <person name="Haas B."/>
            <person name="Abouelleil A."/>
            <person name="Allen A.W."/>
            <person name="Alvarado L."/>
            <person name="Arachchi H.M."/>
            <person name="Berlin A.M."/>
            <person name="Chapman S.B."/>
            <person name="Gainer-Dewar J."/>
            <person name="Goldberg J."/>
            <person name="Griggs A."/>
            <person name="Gujja S."/>
            <person name="Hansen M."/>
            <person name="Howarth C."/>
            <person name="Imamovic A."/>
            <person name="Ireland A."/>
            <person name="Larimer J."/>
            <person name="McCowan C."/>
            <person name="Murphy C."/>
            <person name="Pearson M."/>
            <person name="Poon T.W."/>
            <person name="Priest M."/>
            <person name="Roberts A."/>
            <person name="Saif S."/>
            <person name="Shea T."/>
            <person name="Sisk P."/>
            <person name="Sykes S."/>
            <person name="Wortman J."/>
            <person name="Nusbaum C."/>
            <person name="Birren B."/>
        </authorList>
    </citation>
    <scope>NUCLEOTIDE SEQUENCE [LARGE SCALE GENOMIC DNA]</scope>
    <source>
        <strain evidence="5 7">ATCC BAA-350</strain>
    </source>
</reference>
<dbReference type="InterPro" id="IPR050417">
    <property type="entry name" value="Sugar_Epim/Isomerase"/>
</dbReference>
<keyword evidence="1 4" id="KW-0413">Isomerase</keyword>
<dbReference type="GO" id="GO:0016861">
    <property type="term" value="F:intramolecular oxidoreductase activity, interconverting aldoses and ketoses"/>
    <property type="evidence" value="ECO:0007669"/>
    <property type="project" value="InterPro"/>
</dbReference>
<keyword evidence="7" id="KW-1185">Reference proteome</keyword>
<dbReference type="AlphaFoldDB" id="R2VF06"/>
<reference evidence="4 6" key="1">
    <citation type="submission" date="2013-02" db="EMBL/GenBank/DDBJ databases">
        <title>The Genome Sequence of Enterococcus gilvus ATCC BAA-350.</title>
        <authorList>
            <consortium name="The Broad Institute Genome Sequencing Platform"/>
            <consortium name="The Broad Institute Genome Sequencing Center for Infectious Disease"/>
            <person name="Earl A.M."/>
            <person name="Gilmore M.S."/>
            <person name="Lebreton F."/>
            <person name="Walker B."/>
            <person name="Young S.K."/>
            <person name="Zeng Q."/>
            <person name="Gargeya S."/>
            <person name="Fitzgerald M."/>
            <person name="Haas B."/>
            <person name="Abouelleil A."/>
            <person name="Alvarado L."/>
            <person name="Arachchi H.M."/>
            <person name="Berlin A.M."/>
            <person name="Chapman S.B."/>
            <person name="Dewar J."/>
            <person name="Goldberg J."/>
            <person name="Griggs A."/>
            <person name="Gujja S."/>
            <person name="Hansen M."/>
            <person name="Howarth C."/>
            <person name="Imamovic A."/>
            <person name="Larimer J."/>
            <person name="McCowan C."/>
            <person name="Murphy C."/>
            <person name="Neiman D."/>
            <person name="Pearson M."/>
            <person name="Priest M."/>
            <person name="Roberts A."/>
            <person name="Saif S."/>
            <person name="Shea T."/>
            <person name="Sisk P."/>
            <person name="Sykes S."/>
            <person name="Wortman J."/>
            <person name="Nusbaum C."/>
            <person name="Birren B."/>
        </authorList>
    </citation>
    <scope>NUCLEOTIDE SEQUENCE [LARGE SCALE GENOMIC DNA]</scope>
    <source>
        <strain evidence="4 6">ATCC BAA-350</strain>
    </source>
</reference>
<evidence type="ECO:0000313" key="6">
    <source>
        <dbReference type="Proteomes" id="UP000013750"/>
    </source>
</evidence>
<sequence>MAQIGIYEKALPKDLSWKERFALVKDMGFDFIELSIDETDERLARLNWTEKEIQTLRNEMFEADVRINSICLSAHRRFPFGSRDLEKQRMAHEIMQKAIHLAHQLSIKVIQVAGYDVYYEEKSMNSREDFIAGMKESVKEASKYGIILSIEIMDDPFMNSISKFLEIKKQIHSPYLQVYPDLGNLSAWPENDPAHELEKGIDCITSIHLKDTYPVTEESTGQFRDVPFGKGCVDFLGLLRNLKRLDYDGTFLIEMWSEKSQDFRAEIQQAKAYLYSKLKEAGYDVA</sequence>
<evidence type="ECO:0000313" key="5">
    <source>
        <dbReference type="EMBL" id="EOW82524.1"/>
    </source>
</evidence>